<dbReference type="RefSeq" id="WP_308717239.1">
    <property type="nucleotide sequence ID" value="NZ_JAVHUY010000049.1"/>
</dbReference>
<reference evidence="1 2" key="1">
    <citation type="submission" date="2023-08" db="EMBL/GenBank/DDBJ databases">
        <title>Phytohabitans sansha sp. nov., isolated from marine sediment.</title>
        <authorList>
            <person name="Zhao Y."/>
            <person name="Yi K."/>
        </authorList>
    </citation>
    <scope>NUCLEOTIDE SEQUENCE [LARGE SCALE GENOMIC DNA]</scope>
    <source>
        <strain evidence="1 2">ZYX-F-186</strain>
    </source>
</reference>
<evidence type="ECO:0000313" key="1">
    <source>
        <dbReference type="EMBL" id="MDQ7909984.1"/>
    </source>
</evidence>
<name>A0ABU0ZUI5_9ACTN</name>
<accession>A0ABU0ZUI5</accession>
<dbReference type="Proteomes" id="UP001230908">
    <property type="component" value="Unassembled WGS sequence"/>
</dbReference>
<dbReference type="EMBL" id="JAVHUY010000049">
    <property type="protein sequence ID" value="MDQ7909984.1"/>
    <property type="molecule type" value="Genomic_DNA"/>
</dbReference>
<comment type="caution">
    <text evidence="1">The sequence shown here is derived from an EMBL/GenBank/DDBJ whole genome shotgun (WGS) entry which is preliminary data.</text>
</comment>
<proteinExistence type="predicted"/>
<protein>
    <submittedName>
        <fullName evidence="1">Uncharacterized protein</fullName>
    </submittedName>
</protein>
<dbReference type="Gene3D" id="3.20.20.140">
    <property type="entry name" value="Metal-dependent hydrolases"/>
    <property type="match status" value="1"/>
</dbReference>
<dbReference type="SUPFAM" id="SSF51556">
    <property type="entry name" value="Metallo-dependent hydrolases"/>
    <property type="match status" value="1"/>
</dbReference>
<dbReference type="InterPro" id="IPR032466">
    <property type="entry name" value="Metal_Hydrolase"/>
</dbReference>
<sequence>MLGHRRAYAHAVQSGLLRGPAILPSRSVISQTGGHGDLRAAHEAVHRGVSIPGLVARPEVVDGVDAVRRAS</sequence>
<gene>
    <name evidence="1" type="ORF">RB614_36350</name>
</gene>
<evidence type="ECO:0000313" key="2">
    <source>
        <dbReference type="Proteomes" id="UP001230908"/>
    </source>
</evidence>
<organism evidence="1 2">
    <name type="scientific">Phytohabitans maris</name>
    <dbReference type="NCBI Taxonomy" id="3071409"/>
    <lineage>
        <taxon>Bacteria</taxon>
        <taxon>Bacillati</taxon>
        <taxon>Actinomycetota</taxon>
        <taxon>Actinomycetes</taxon>
        <taxon>Micromonosporales</taxon>
        <taxon>Micromonosporaceae</taxon>
    </lineage>
</organism>
<keyword evidence="2" id="KW-1185">Reference proteome</keyword>